<organism evidence="2 3">
    <name type="scientific">Bifidobacterium pseudolongum</name>
    <dbReference type="NCBI Taxonomy" id="1694"/>
    <lineage>
        <taxon>Bacteria</taxon>
        <taxon>Bacillati</taxon>
        <taxon>Actinomycetota</taxon>
        <taxon>Actinomycetes</taxon>
        <taxon>Bifidobacteriales</taxon>
        <taxon>Bifidobacteriaceae</taxon>
        <taxon>Bifidobacterium</taxon>
    </lineage>
</organism>
<protein>
    <submittedName>
        <fullName evidence="2">Uncharacterized protein</fullName>
    </submittedName>
</protein>
<sequence length="335" mass="37330">MAQDMTTFAKLSAKLYLNVKVRSFAAEHAQAAFLWVLAITYAVDRKSDGYVEDFAMRTFLGGTDDDITALQEAGFIDPVDGGWLIHDFLKSQISSGEQEDLRAKRAAAGRKGGRKSGESRATQANTKQNEAETHTTEAEPKQERSKTEASAQANTKQNEAETDIETDIPPYSPPTGTGSDDSPNHDDPDDDGFDAAWDAYPKHTGSKTKTRRVWRDTLADTDAGRLRASVDAYAAHTAANRDDARWTPTMANWLERGQWRDWLPKPKDVPLPSDYWFANNFDARLLDAGIDYLTVMRLHPDVNQRIRDGDDWHTAADTVIGQTLDNAIQTREEHA</sequence>
<feature type="compositionally biased region" description="Basic and acidic residues" evidence="1">
    <location>
        <begin position="129"/>
        <end position="147"/>
    </location>
</feature>
<reference evidence="2 3" key="1">
    <citation type="submission" date="2019-04" db="EMBL/GenBank/DDBJ databases">
        <title>Microbes associate with the intestines of laboratory mice.</title>
        <authorList>
            <person name="Navarre W."/>
            <person name="Wong E."/>
            <person name="Huang K.C."/>
            <person name="Tropini C."/>
            <person name="Ng K."/>
            <person name="Yu B."/>
        </authorList>
    </citation>
    <scope>NUCLEOTIDE SEQUENCE [LARGE SCALE GENOMIC DNA]</scope>
    <source>
        <strain evidence="2 3">NM87_A27A</strain>
    </source>
</reference>
<comment type="caution">
    <text evidence="2">The sequence shown here is derived from an EMBL/GenBank/DDBJ whole genome shotgun (WGS) entry which is preliminary data.</text>
</comment>
<feature type="region of interest" description="Disordered" evidence="1">
    <location>
        <begin position="95"/>
        <end position="204"/>
    </location>
</feature>
<evidence type="ECO:0000313" key="3">
    <source>
        <dbReference type="Proteomes" id="UP000306798"/>
    </source>
</evidence>
<dbReference type="EMBL" id="SSTF01000001">
    <property type="protein sequence ID" value="THG27928.1"/>
    <property type="molecule type" value="Genomic_DNA"/>
</dbReference>
<accession>A0A248X478</accession>
<dbReference type="AlphaFoldDB" id="A0A248X478"/>
<dbReference type="RefSeq" id="WP_136510774.1">
    <property type="nucleotide sequence ID" value="NZ_CP022544.1"/>
</dbReference>
<dbReference type="Proteomes" id="UP000306798">
    <property type="component" value="Unassembled WGS sequence"/>
</dbReference>
<feature type="compositionally biased region" description="Polar residues" evidence="1">
    <location>
        <begin position="148"/>
        <end position="157"/>
    </location>
</feature>
<gene>
    <name evidence="2" type="ORF">E5991_00280</name>
</gene>
<feature type="compositionally biased region" description="Polar residues" evidence="1">
    <location>
        <begin position="119"/>
        <end position="128"/>
    </location>
</feature>
<proteinExistence type="predicted"/>
<evidence type="ECO:0000313" key="2">
    <source>
        <dbReference type="EMBL" id="THG27928.1"/>
    </source>
</evidence>
<evidence type="ECO:0000256" key="1">
    <source>
        <dbReference type="SAM" id="MobiDB-lite"/>
    </source>
</evidence>
<feature type="compositionally biased region" description="Basic residues" evidence="1">
    <location>
        <begin position="104"/>
        <end position="114"/>
    </location>
</feature>
<name>A0A248X478_9BIFI</name>